<evidence type="ECO:0000313" key="2">
    <source>
        <dbReference type="Proteomes" id="UP000054815"/>
    </source>
</evidence>
<evidence type="ECO:0000313" key="1">
    <source>
        <dbReference type="EMBL" id="KRX89506.1"/>
    </source>
</evidence>
<dbReference type="AlphaFoldDB" id="A0A0V0XNJ9"/>
<accession>A0A0V0XNJ9</accession>
<gene>
    <name evidence="1" type="ORF">T4E_9027</name>
</gene>
<dbReference type="EMBL" id="JYDU01000196">
    <property type="protein sequence ID" value="KRX89506.1"/>
    <property type="molecule type" value="Genomic_DNA"/>
</dbReference>
<protein>
    <submittedName>
        <fullName evidence="1">Uncharacterized protein</fullName>
    </submittedName>
</protein>
<dbReference type="Proteomes" id="UP000054815">
    <property type="component" value="Unassembled WGS sequence"/>
</dbReference>
<name>A0A0V0XNJ9_TRIPS</name>
<sequence>MKGIKYMQIDRTASNQHTVTAQYFSGFIFIYDGMVSRISRYRIISTAQRPSELDKNYPGKLPQQLALQNEIAFVNAILNKYAIAQ</sequence>
<proteinExistence type="predicted"/>
<reference evidence="1 2" key="1">
    <citation type="submission" date="2015-01" db="EMBL/GenBank/DDBJ databases">
        <title>Evolution of Trichinella species and genotypes.</title>
        <authorList>
            <person name="Korhonen P.K."/>
            <person name="Edoardo P."/>
            <person name="Giuseppe L.R."/>
            <person name="Gasser R.B."/>
        </authorList>
    </citation>
    <scope>NUCLEOTIDE SEQUENCE [LARGE SCALE GENOMIC DNA]</scope>
    <source>
        <strain evidence="1">ISS141</strain>
    </source>
</reference>
<comment type="caution">
    <text evidence="1">The sequence shown here is derived from an EMBL/GenBank/DDBJ whole genome shotgun (WGS) entry which is preliminary data.</text>
</comment>
<organism evidence="1 2">
    <name type="scientific">Trichinella pseudospiralis</name>
    <name type="common">Parasitic roundworm</name>
    <dbReference type="NCBI Taxonomy" id="6337"/>
    <lineage>
        <taxon>Eukaryota</taxon>
        <taxon>Metazoa</taxon>
        <taxon>Ecdysozoa</taxon>
        <taxon>Nematoda</taxon>
        <taxon>Enoplea</taxon>
        <taxon>Dorylaimia</taxon>
        <taxon>Trichinellida</taxon>
        <taxon>Trichinellidae</taxon>
        <taxon>Trichinella</taxon>
    </lineage>
</organism>